<evidence type="ECO:0000256" key="1">
    <source>
        <dbReference type="ARBA" id="ARBA00004370"/>
    </source>
</evidence>
<gene>
    <name evidence="5" type="ORF">CSLFYP84_03052</name>
</gene>
<dbReference type="Pfam" id="PF06580">
    <property type="entry name" value="His_kinase"/>
    <property type="match status" value="1"/>
</dbReference>
<organism evidence="5">
    <name type="scientific">Clostridium symbiosum</name>
    <name type="common">Bacteroides symbiosus</name>
    <dbReference type="NCBI Taxonomy" id="1512"/>
    <lineage>
        <taxon>Bacteria</taxon>
        <taxon>Bacillati</taxon>
        <taxon>Bacillota</taxon>
        <taxon>Clostridia</taxon>
        <taxon>Lachnospirales</taxon>
        <taxon>Lachnospiraceae</taxon>
        <taxon>Otoolea</taxon>
    </lineage>
</organism>
<dbReference type="InterPro" id="IPR050640">
    <property type="entry name" value="Bact_2-comp_sensor_kinase"/>
</dbReference>
<proteinExistence type="predicted"/>
<dbReference type="EMBL" id="CACRUA010000033">
    <property type="protein sequence ID" value="VYU63354.1"/>
    <property type="molecule type" value="Genomic_DNA"/>
</dbReference>
<accession>A0A6N3GG16</accession>
<dbReference type="PANTHER" id="PTHR34220">
    <property type="entry name" value="SENSOR HISTIDINE KINASE YPDA"/>
    <property type="match status" value="1"/>
</dbReference>
<evidence type="ECO:0000313" key="5">
    <source>
        <dbReference type="EMBL" id="VYU63354.1"/>
    </source>
</evidence>
<keyword evidence="2" id="KW-0597">Phosphoprotein</keyword>
<dbReference type="RefSeq" id="WP_156684802.1">
    <property type="nucleotide sequence ID" value="NZ_JANGAM010000065.1"/>
</dbReference>
<dbReference type="SUPFAM" id="SSF55874">
    <property type="entry name" value="ATPase domain of HSP90 chaperone/DNA topoisomerase II/histidine kinase"/>
    <property type="match status" value="1"/>
</dbReference>
<name>A0A6N3GG16_CLOSY</name>
<dbReference type="Gene3D" id="6.10.340.10">
    <property type="match status" value="1"/>
</dbReference>
<evidence type="ECO:0000256" key="2">
    <source>
        <dbReference type="ARBA" id="ARBA00022553"/>
    </source>
</evidence>
<keyword evidence="3 5" id="KW-0808">Transferase</keyword>
<feature type="domain" description="HAMP" evidence="4">
    <location>
        <begin position="304"/>
        <end position="350"/>
    </location>
</feature>
<dbReference type="AlphaFoldDB" id="A0A6N3GG16"/>
<dbReference type="PANTHER" id="PTHR34220:SF7">
    <property type="entry name" value="SENSOR HISTIDINE KINASE YPDA"/>
    <property type="match status" value="1"/>
</dbReference>
<dbReference type="GO" id="GO:0016020">
    <property type="term" value="C:membrane"/>
    <property type="evidence" value="ECO:0007669"/>
    <property type="project" value="UniProtKB-SubCell"/>
</dbReference>
<dbReference type="Pfam" id="PF00672">
    <property type="entry name" value="HAMP"/>
    <property type="match status" value="1"/>
</dbReference>
<dbReference type="CDD" id="cd06225">
    <property type="entry name" value="HAMP"/>
    <property type="match status" value="1"/>
</dbReference>
<dbReference type="InterPro" id="IPR010559">
    <property type="entry name" value="Sig_transdc_His_kin_internal"/>
</dbReference>
<evidence type="ECO:0000256" key="3">
    <source>
        <dbReference type="ARBA" id="ARBA00022679"/>
    </source>
</evidence>
<dbReference type="SUPFAM" id="SSF158472">
    <property type="entry name" value="HAMP domain-like"/>
    <property type="match status" value="1"/>
</dbReference>
<dbReference type="GO" id="GO:0000155">
    <property type="term" value="F:phosphorelay sensor kinase activity"/>
    <property type="evidence" value="ECO:0007669"/>
    <property type="project" value="InterPro"/>
</dbReference>
<dbReference type="InterPro" id="IPR036890">
    <property type="entry name" value="HATPase_C_sf"/>
</dbReference>
<sequence length="565" mass="64804">MAVRRTDESGKFQKNLQKSVAKRIILMILISSLLFLAGQFSATLAANELNASNHLKKLEEVFLRFDRQNREFLLNENTVKAVEAIIEGEDAGAADEFKNYFRRFDENCDVRNQVIITNTEGEVLFTSFGENQLSSYLVNYNNAVCYNARNCGEGDIYRAVYYDRGNYADALFIKPIFVEGKITGYITLFLSGSGWNFYLSESNFDGVITDLRQNVMYISKPGLADSSNKFYGTRHGSWTHGQARYWVVSKELPEFSAIIYSLVYYPGNETVYIGLSALFIMGAAWYGIARWMAKSMAENNAASIERLVSEIRIIRKGDYDHRIQMNTDDEFTEVGYQVNHMLDSIQALNDRNTELLKLNSRIEMDQLTAQMNPHFLYNTLEIIRNLVVFDADKAEELIVKLTEVLRYSIDTSKKEVTLEEDMRFMYCYLDIQNCRFGSRFSFGVNFEPECMNCIVPKLLLQPLIENSIKYGFRKKMELNIKISGHVEDNVLLISVLDDGLGMEEEKAEELRKQLRAHDNSSPSIGLRNLSRRLYLRYGDGSGLQIRNREGAGFEVVARIEQRKGE</sequence>
<protein>
    <submittedName>
        <fullName evidence="5">Putative sensor-like histidine kinase</fullName>
        <ecNumber evidence="5">2.7.13.3</ecNumber>
    </submittedName>
</protein>
<dbReference type="EC" id="2.7.13.3" evidence="5"/>
<reference evidence="5" key="1">
    <citation type="submission" date="2019-11" db="EMBL/GenBank/DDBJ databases">
        <authorList>
            <person name="Feng L."/>
        </authorList>
    </citation>
    <scope>NUCLEOTIDE SEQUENCE</scope>
    <source>
        <strain evidence="5">CsymbiosumLFYP84</strain>
    </source>
</reference>
<dbReference type="InterPro" id="IPR003660">
    <property type="entry name" value="HAMP_dom"/>
</dbReference>
<dbReference type="PROSITE" id="PS50885">
    <property type="entry name" value="HAMP"/>
    <property type="match status" value="1"/>
</dbReference>
<comment type="subcellular location">
    <subcellularLocation>
        <location evidence="1">Membrane</location>
    </subcellularLocation>
</comment>
<dbReference type="Gene3D" id="3.30.565.10">
    <property type="entry name" value="Histidine kinase-like ATPase, C-terminal domain"/>
    <property type="match status" value="1"/>
</dbReference>
<keyword evidence="5" id="KW-0418">Kinase</keyword>
<evidence type="ECO:0000259" key="4">
    <source>
        <dbReference type="PROSITE" id="PS50885"/>
    </source>
</evidence>